<feature type="transmembrane region" description="Helical" evidence="10">
    <location>
        <begin position="220"/>
        <end position="240"/>
    </location>
</feature>
<keyword evidence="7 8" id="KW-0472">Membrane</keyword>
<evidence type="ECO:0000256" key="3">
    <source>
        <dbReference type="ARBA" id="ARBA00022448"/>
    </source>
</evidence>
<feature type="repeat" description="Solcar" evidence="8">
    <location>
        <begin position="214"/>
        <end position="318"/>
    </location>
</feature>
<proteinExistence type="inferred from homology"/>
<dbReference type="SUPFAM" id="SSF103506">
    <property type="entry name" value="Mitochondrial carrier"/>
    <property type="match status" value="1"/>
</dbReference>
<dbReference type="PROSITE" id="PS50920">
    <property type="entry name" value="SOLCAR"/>
    <property type="match status" value="3"/>
</dbReference>
<dbReference type="GO" id="GO:0016020">
    <property type="term" value="C:membrane"/>
    <property type="evidence" value="ECO:0007669"/>
    <property type="project" value="UniProtKB-SubCell"/>
</dbReference>
<evidence type="ECO:0000256" key="5">
    <source>
        <dbReference type="ARBA" id="ARBA00022737"/>
    </source>
</evidence>
<evidence type="ECO:0000256" key="8">
    <source>
        <dbReference type="PROSITE-ProRule" id="PRU00282"/>
    </source>
</evidence>
<dbReference type="PANTHER" id="PTHR45667">
    <property type="entry name" value="S-ADENOSYLMETHIONINE MITOCHONDRIAL CARRIER PROTEIN"/>
    <property type="match status" value="1"/>
</dbReference>
<evidence type="ECO:0000256" key="2">
    <source>
        <dbReference type="ARBA" id="ARBA00006375"/>
    </source>
</evidence>
<dbReference type="Pfam" id="PF00153">
    <property type="entry name" value="Mito_carr"/>
    <property type="match status" value="3"/>
</dbReference>
<protein>
    <recommendedName>
        <fullName evidence="13">Mitochondrial carrier protein</fullName>
    </recommendedName>
</protein>
<reference evidence="11 12" key="1">
    <citation type="journal article" date="2024" name="Nat. Commun.">
        <title>Phylogenomics reveals the evolutionary origins of lichenization in chlorophyte algae.</title>
        <authorList>
            <person name="Puginier C."/>
            <person name="Libourel C."/>
            <person name="Otte J."/>
            <person name="Skaloud P."/>
            <person name="Haon M."/>
            <person name="Grisel S."/>
            <person name="Petersen M."/>
            <person name="Berrin J.G."/>
            <person name="Delaux P.M."/>
            <person name="Dal Grande F."/>
            <person name="Keller J."/>
        </authorList>
    </citation>
    <scope>NUCLEOTIDE SEQUENCE [LARGE SCALE GENOMIC DNA]</scope>
    <source>
        <strain evidence="11 12">SAG 245.80</strain>
    </source>
</reference>
<keyword evidence="12" id="KW-1185">Reference proteome</keyword>
<keyword evidence="4 8" id="KW-0812">Transmembrane</keyword>
<organism evidence="11 12">
    <name type="scientific">Elliptochloris bilobata</name>
    <dbReference type="NCBI Taxonomy" id="381761"/>
    <lineage>
        <taxon>Eukaryota</taxon>
        <taxon>Viridiplantae</taxon>
        <taxon>Chlorophyta</taxon>
        <taxon>core chlorophytes</taxon>
        <taxon>Trebouxiophyceae</taxon>
        <taxon>Trebouxiophyceae incertae sedis</taxon>
        <taxon>Elliptochloris clade</taxon>
        <taxon>Elliptochloris</taxon>
    </lineage>
</organism>
<feature type="repeat" description="Solcar" evidence="8">
    <location>
        <begin position="28"/>
        <end position="114"/>
    </location>
</feature>
<dbReference type="InterPro" id="IPR018108">
    <property type="entry name" value="MCP_transmembrane"/>
</dbReference>
<comment type="similarity">
    <text evidence="2 9">Belongs to the mitochondrial carrier (TC 2.A.29) family.</text>
</comment>
<comment type="subcellular location">
    <subcellularLocation>
        <location evidence="1">Membrane</location>
        <topology evidence="1">Multi-pass membrane protein</topology>
    </subcellularLocation>
</comment>
<gene>
    <name evidence="11" type="ORF">WJX81_000955</name>
</gene>
<feature type="transmembrane region" description="Helical" evidence="10">
    <location>
        <begin position="125"/>
        <end position="144"/>
    </location>
</feature>
<keyword evidence="6 10" id="KW-1133">Transmembrane helix</keyword>
<evidence type="ECO:0000256" key="6">
    <source>
        <dbReference type="ARBA" id="ARBA00022989"/>
    </source>
</evidence>
<dbReference type="AlphaFoldDB" id="A0AAW1QK20"/>
<feature type="repeat" description="Solcar" evidence="8">
    <location>
        <begin position="125"/>
        <end position="208"/>
    </location>
</feature>
<evidence type="ECO:0000256" key="1">
    <source>
        <dbReference type="ARBA" id="ARBA00004141"/>
    </source>
</evidence>
<name>A0AAW1QK20_9CHLO</name>
<feature type="transmembrane region" description="Helical" evidence="10">
    <location>
        <begin position="164"/>
        <end position="189"/>
    </location>
</feature>
<evidence type="ECO:0000313" key="12">
    <source>
        <dbReference type="Proteomes" id="UP001445335"/>
    </source>
</evidence>
<evidence type="ECO:0008006" key="13">
    <source>
        <dbReference type="Google" id="ProtNLM"/>
    </source>
</evidence>
<evidence type="ECO:0000256" key="9">
    <source>
        <dbReference type="RuleBase" id="RU000488"/>
    </source>
</evidence>
<keyword evidence="5" id="KW-0677">Repeat</keyword>
<keyword evidence="3 9" id="KW-0813">Transport</keyword>
<dbReference type="EMBL" id="JALJOU010000096">
    <property type="protein sequence ID" value="KAK9821778.1"/>
    <property type="molecule type" value="Genomic_DNA"/>
</dbReference>
<feature type="transmembrane region" description="Helical" evidence="10">
    <location>
        <begin position="85"/>
        <end position="105"/>
    </location>
</feature>
<dbReference type="Proteomes" id="UP001445335">
    <property type="component" value="Unassembled WGS sequence"/>
</dbReference>
<dbReference type="InterPro" id="IPR023395">
    <property type="entry name" value="MCP_dom_sf"/>
</dbReference>
<sequence>MERVLGPIAQATPWAAGRFRAARRRLRSSALARDAVCGAVGEVAQLVLYPLDTLTVQCQAGGLGVRGALAALRAQQLGPTGTLRALYAGCGPTVACSVVIGAVYLCSFYHTKRWAAGVGISGTEGGLLAALFAGVVSSVATSALESPMELFRHRVQAGVLRGRLLAGMAAAVGGGGIGQLYAGFVPFLVRSVPYDVAELATYSHLASLQRRACVGPVADMAIGALAGAAAVLASMPLDVVKTRMEVAPLLGLKPCFKPHPTAAPGALLAGLREFGATGHALVAAQGPGALFSGLAPRLAGRVPGSIVYWLAVAACRRALEADGDADLADAPV</sequence>
<evidence type="ECO:0000256" key="4">
    <source>
        <dbReference type="ARBA" id="ARBA00022692"/>
    </source>
</evidence>
<dbReference type="Gene3D" id="1.50.40.10">
    <property type="entry name" value="Mitochondrial carrier domain"/>
    <property type="match status" value="2"/>
</dbReference>
<evidence type="ECO:0000256" key="10">
    <source>
        <dbReference type="SAM" id="Phobius"/>
    </source>
</evidence>
<evidence type="ECO:0000256" key="7">
    <source>
        <dbReference type="ARBA" id="ARBA00023136"/>
    </source>
</evidence>
<accession>A0AAW1QK20</accession>
<evidence type="ECO:0000313" key="11">
    <source>
        <dbReference type="EMBL" id="KAK9821778.1"/>
    </source>
</evidence>
<comment type="caution">
    <text evidence="11">The sequence shown here is derived from an EMBL/GenBank/DDBJ whole genome shotgun (WGS) entry which is preliminary data.</text>
</comment>